<dbReference type="EMBL" id="AUZY01000056">
    <property type="protein sequence ID" value="EQD79705.1"/>
    <property type="molecule type" value="Genomic_DNA"/>
</dbReference>
<dbReference type="InterPro" id="IPR005801">
    <property type="entry name" value="ADC_synthase"/>
</dbReference>
<protein>
    <submittedName>
        <fullName evidence="2">Anthranilate synthase component I</fullName>
    </submittedName>
</protein>
<proteinExistence type="predicted"/>
<sequence>MITQAEFNALATQGYTRIPVVREVFSDLDTPLSVYLKLADGPHTFLFESVEGGESGGAIRSSACRRDACTRCAPACWRQASWAR</sequence>
<reference evidence="2" key="2">
    <citation type="journal article" date="2014" name="ISME J.">
        <title>Microbial stratification in low pH oxic and suboxic macroscopic growths along an acid mine drainage.</title>
        <authorList>
            <person name="Mendez-Garcia C."/>
            <person name="Mesa V."/>
            <person name="Sprenger R.R."/>
            <person name="Richter M."/>
            <person name="Diez M.S."/>
            <person name="Solano J."/>
            <person name="Bargiela R."/>
            <person name="Golyshina O.V."/>
            <person name="Manteca A."/>
            <person name="Ramos J.L."/>
            <person name="Gallego J.R."/>
            <person name="Llorente I."/>
            <person name="Martins Dos Santos V.A."/>
            <person name="Jensen O.N."/>
            <person name="Pelaez A.I."/>
            <person name="Sanchez J."/>
            <person name="Ferrer M."/>
        </authorList>
    </citation>
    <scope>NUCLEOTIDE SEQUENCE</scope>
</reference>
<dbReference type="Gene3D" id="3.60.120.10">
    <property type="entry name" value="Anthranilate synthase"/>
    <property type="match status" value="1"/>
</dbReference>
<comment type="caution">
    <text evidence="2">The sequence shown here is derived from an EMBL/GenBank/DDBJ whole genome shotgun (WGS) entry which is preliminary data.</text>
</comment>
<accession>T1DC96</accession>
<gene>
    <name evidence="2" type="ORF">B1B_00071</name>
</gene>
<organism evidence="2">
    <name type="scientific">mine drainage metagenome</name>
    <dbReference type="NCBI Taxonomy" id="410659"/>
    <lineage>
        <taxon>unclassified sequences</taxon>
        <taxon>metagenomes</taxon>
        <taxon>ecological metagenomes</taxon>
    </lineage>
</organism>
<reference evidence="2" key="1">
    <citation type="submission" date="2013-08" db="EMBL/GenBank/DDBJ databases">
        <authorList>
            <person name="Mendez C."/>
            <person name="Richter M."/>
            <person name="Ferrer M."/>
            <person name="Sanchez J."/>
        </authorList>
    </citation>
    <scope>NUCLEOTIDE SEQUENCE</scope>
</reference>
<dbReference type="AlphaFoldDB" id="T1DC96"/>
<dbReference type="Pfam" id="PF04715">
    <property type="entry name" value="Anth_synt_I_N"/>
    <property type="match status" value="1"/>
</dbReference>
<dbReference type="InterPro" id="IPR006805">
    <property type="entry name" value="Anth_synth_I_N"/>
</dbReference>
<feature type="domain" description="Anthranilate synthase component I N-terminal" evidence="1">
    <location>
        <begin position="27"/>
        <end position="54"/>
    </location>
</feature>
<evidence type="ECO:0000259" key="1">
    <source>
        <dbReference type="Pfam" id="PF04715"/>
    </source>
</evidence>
<name>T1DC96_9ZZZZ</name>
<evidence type="ECO:0000313" key="2">
    <source>
        <dbReference type="EMBL" id="EQD79705.1"/>
    </source>
</evidence>